<keyword evidence="2" id="KW-1185">Reference proteome</keyword>
<evidence type="ECO:0000313" key="1">
    <source>
        <dbReference type="EMBL" id="MCQ6960263.1"/>
    </source>
</evidence>
<comment type="caution">
    <text evidence="1">The sequence shown here is derived from an EMBL/GenBank/DDBJ whole genome shotgun (WGS) entry which is preliminary data.</text>
</comment>
<sequence length="244" mass="28260">MKHPLSIITSAIILISVWGFTPPKQLSSTDVIKKMYSRYHGKWHTSLTFTQTTGRYRNDSLIKNDTWHERIVYPDMLRIDFGDEKSGNGVIYRGDSSYSFRNNKVVRAAKDENELIFFLGGMYFKPLDQVFTHFNELHFDLTKAHESTWKGKAVYVLGAATDDEKVNQLWIDKEKLVAVRYFKYDPHGKMEATFEEHKLVGGAWSETFCKFIINDKLLQTETYQDIKANQPIDKSVFDPALIGK</sequence>
<dbReference type="Gene3D" id="2.50.20.10">
    <property type="entry name" value="Lipoprotein localisation LolA/LolB/LppX"/>
    <property type="match status" value="1"/>
</dbReference>
<proteinExistence type="predicted"/>
<protein>
    <recommendedName>
        <fullName evidence="3">Outer membrane lipoprotein-sorting protein</fullName>
    </recommendedName>
</protein>
<dbReference type="Proteomes" id="UP001204376">
    <property type="component" value="Unassembled WGS sequence"/>
</dbReference>
<accession>A0ABT1T8J7</accession>
<gene>
    <name evidence="1" type="ORF">NPE20_19945</name>
</gene>
<name>A0ABT1T8J7_9SPHI</name>
<organism evidence="1 2">
    <name type="scientific">Mucilaginibacter aquariorum</name>
    <dbReference type="NCBI Taxonomy" id="2967225"/>
    <lineage>
        <taxon>Bacteria</taxon>
        <taxon>Pseudomonadati</taxon>
        <taxon>Bacteroidota</taxon>
        <taxon>Sphingobacteriia</taxon>
        <taxon>Sphingobacteriales</taxon>
        <taxon>Sphingobacteriaceae</taxon>
        <taxon>Mucilaginibacter</taxon>
    </lineage>
</organism>
<reference evidence="1 2" key="1">
    <citation type="submission" date="2022-07" db="EMBL/GenBank/DDBJ databases">
        <title>Mucilaginibacter sp. JC4.</title>
        <authorList>
            <person name="Le V."/>
            <person name="Ko S.-R."/>
            <person name="Ahn C.-Y."/>
            <person name="Oh H.-M."/>
        </authorList>
    </citation>
    <scope>NUCLEOTIDE SEQUENCE [LARGE SCALE GENOMIC DNA]</scope>
    <source>
        <strain evidence="1 2">JC4</strain>
    </source>
</reference>
<evidence type="ECO:0000313" key="2">
    <source>
        <dbReference type="Proteomes" id="UP001204376"/>
    </source>
</evidence>
<dbReference type="EMBL" id="JANHOH010000006">
    <property type="protein sequence ID" value="MCQ6960263.1"/>
    <property type="molecule type" value="Genomic_DNA"/>
</dbReference>
<evidence type="ECO:0008006" key="3">
    <source>
        <dbReference type="Google" id="ProtNLM"/>
    </source>
</evidence>
<dbReference type="RefSeq" id="WP_256540450.1">
    <property type="nucleotide sequence ID" value="NZ_JANHOH010000006.1"/>
</dbReference>